<sequence length="455" mass="49037">MSSRVSVFYDVACRTLNPTVNCTEAPQVEARAARIQATVTTVTSALSTALTGPLSRWGDMHGRKPLLLFTLSGGLAMEFVFILVTRQGSFFYNYAEPFIVLGSVLDGVVGGLSTFNGLVNALHPTRFQGEDIFHSVRNDVRRTRKWFLGGVILKSRPDLSPYILFFGSVTLLALLEIFILVMVPESNHNILSEQQKSPREGPNSASATSSMKDGLKHLLIGFVTPISMFIPRKIGESRRDWNLTFVGGALFLYLVSIGVYQIKYLYGTHVYSWKADQASFTWLLHVVALDITSCESPVIISYFKPKPQHGESPSIQSELRSDKLLASTSLAVDGLSDALVVLVPSSSQFAFVALSCLSSFTSGGNPTLHSLAAVCLHASGHSSEVGSLFGAMAVLSAIAHVISPTIYAVTYGSTVASFPKAIFVLAAVLLGLAVFLLSLVRSRHALPNSGLDLAG</sequence>
<gene>
    <name evidence="6" type="ORF">WG66_18570</name>
</gene>
<dbReference type="GO" id="GO:0022857">
    <property type="term" value="F:transmembrane transporter activity"/>
    <property type="evidence" value="ECO:0007669"/>
    <property type="project" value="TreeGrafter"/>
</dbReference>
<dbReference type="AlphaFoldDB" id="A0A0W0EY72"/>
<dbReference type="InterPro" id="IPR036259">
    <property type="entry name" value="MFS_trans_sf"/>
</dbReference>
<dbReference type="EMBL" id="LATX01002462">
    <property type="protein sequence ID" value="KTB28866.1"/>
    <property type="molecule type" value="Genomic_DNA"/>
</dbReference>
<organism evidence="6 7">
    <name type="scientific">Moniliophthora roreri</name>
    <name type="common">Frosty pod rot fungus</name>
    <name type="synonym">Monilia roreri</name>
    <dbReference type="NCBI Taxonomy" id="221103"/>
    <lineage>
        <taxon>Eukaryota</taxon>
        <taxon>Fungi</taxon>
        <taxon>Dikarya</taxon>
        <taxon>Basidiomycota</taxon>
        <taxon>Agaricomycotina</taxon>
        <taxon>Agaricomycetes</taxon>
        <taxon>Agaricomycetidae</taxon>
        <taxon>Agaricales</taxon>
        <taxon>Marasmiineae</taxon>
        <taxon>Marasmiaceae</taxon>
        <taxon>Moniliophthora</taxon>
    </lineage>
</organism>
<keyword evidence="4 5" id="KW-0472">Membrane</keyword>
<feature type="transmembrane region" description="Helical" evidence="5">
    <location>
        <begin position="243"/>
        <end position="262"/>
    </location>
</feature>
<feature type="transmembrane region" description="Helical" evidence="5">
    <location>
        <begin position="388"/>
        <end position="409"/>
    </location>
</feature>
<keyword evidence="3 5" id="KW-1133">Transmembrane helix</keyword>
<feature type="transmembrane region" description="Helical" evidence="5">
    <location>
        <begin position="162"/>
        <end position="183"/>
    </location>
</feature>
<dbReference type="PANTHER" id="PTHR23507">
    <property type="entry name" value="ZGC:174356"/>
    <property type="match status" value="1"/>
</dbReference>
<keyword evidence="2 5" id="KW-0812">Transmembrane</keyword>
<dbReference type="Gene3D" id="1.20.1250.20">
    <property type="entry name" value="MFS general substrate transporter like domains"/>
    <property type="match status" value="1"/>
</dbReference>
<comment type="subcellular location">
    <subcellularLocation>
        <location evidence="1">Membrane</location>
        <topology evidence="1">Multi-pass membrane protein</topology>
    </subcellularLocation>
</comment>
<dbReference type="Proteomes" id="UP000054988">
    <property type="component" value="Unassembled WGS sequence"/>
</dbReference>
<evidence type="ECO:0000256" key="3">
    <source>
        <dbReference type="ARBA" id="ARBA00022989"/>
    </source>
</evidence>
<evidence type="ECO:0000256" key="5">
    <source>
        <dbReference type="SAM" id="Phobius"/>
    </source>
</evidence>
<evidence type="ECO:0000256" key="4">
    <source>
        <dbReference type="ARBA" id="ARBA00023136"/>
    </source>
</evidence>
<name>A0A0W0EY72_MONRR</name>
<evidence type="ECO:0000256" key="1">
    <source>
        <dbReference type="ARBA" id="ARBA00004141"/>
    </source>
</evidence>
<evidence type="ECO:0000313" key="6">
    <source>
        <dbReference type="EMBL" id="KTB28866.1"/>
    </source>
</evidence>
<comment type="caution">
    <text evidence="6">The sequence shown here is derived from an EMBL/GenBank/DDBJ whole genome shotgun (WGS) entry which is preliminary data.</text>
</comment>
<dbReference type="PANTHER" id="PTHR23507:SF1">
    <property type="entry name" value="FI18259P1-RELATED"/>
    <property type="match status" value="1"/>
</dbReference>
<feature type="transmembrane region" description="Helical" evidence="5">
    <location>
        <begin position="66"/>
        <end position="86"/>
    </location>
</feature>
<accession>A0A0W0EY72</accession>
<feature type="transmembrane region" description="Helical" evidence="5">
    <location>
        <begin position="421"/>
        <end position="440"/>
    </location>
</feature>
<dbReference type="SUPFAM" id="SSF103473">
    <property type="entry name" value="MFS general substrate transporter"/>
    <property type="match status" value="1"/>
</dbReference>
<evidence type="ECO:0000256" key="2">
    <source>
        <dbReference type="ARBA" id="ARBA00022692"/>
    </source>
</evidence>
<evidence type="ECO:0000313" key="7">
    <source>
        <dbReference type="Proteomes" id="UP000054988"/>
    </source>
</evidence>
<dbReference type="GO" id="GO:0016020">
    <property type="term" value="C:membrane"/>
    <property type="evidence" value="ECO:0007669"/>
    <property type="project" value="UniProtKB-SubCell"/>
</dbReference>
<reference evidence="6 7" key="1">
    <citation type="submission" date="2015-12" db="EMBL/GenBank/DDBJ databases">
        <title>Draft genome sequence of Moniliophthora roreri, the causal agent of frosty pod rot of cacao.</title>
        <authorList>
            <person name="Aime M.C."/>
            <person name="Diaz-Valderrama J.R."/>
            <person name="Kijpornyongpan T."/>
            <person name="Phillips-Mora W."/>
        </authorList>
    </citation>
    <scope>NUCLEOTIDE SEQUENCE [LARGE SCALE GENOMIC DNA]</scope>
    <source>
        <strain evidence="6 7">MCA 2952</strain>
    </source>
</reference>
<feature type="transmembrane region" description="Helical" evidence="5">
    <location>
        <begin position="98"/>
        <end position="119"/>
    </location>
</feature>
<protein>
    <submittedName>
        <fullName evidence="6">Uncharacterized protein</fullName>
    </submittedName>
</protein>
<proteinExistence type="predicted"/>